<feature type="non-terminal residue" evidence="1">
    <location>
        <position position="1"/>
    </location>
</feature>
<keyword evidence="2" id="KW-1185">Reference proteome</keyword>
<feature type="non-terminal residue" evidence="1">
    <location>
        <position position="68"/>
    </location>
</feature>
<proteinExistence type="predicted"/>
<dbReference type="OrthoDB" id="10066656at2759"/>
<evidence type="ECO:0000313" key="2">
    <source>
        <dbReference type="Proteomes" id="UP000316079"/>
    </source>
</evidence>
<organism evidence="1 2">
    <name type="scientific">Danionella cerebrum</name>
    <dbReference type="NCBI Taxonomy" id="2873325"/>
    <lineage>
        <taxon>Eukaryota</taxon>
        <taxon>Metazoa</taxon>
        <taxon>Chordata</taxon>
        <taxon>Craniata</taxon>
        <taxon>Vertebrata</taxon>
        <taxon>Euteleostomi</taxon>
        <taxon>Actinopterygii</taxon>
        <taxon>Neopterygii</taxon>
        <taxon>Teleostei</taxon>
        <taxon>Ostariophysi</taxon>
        <taxon>Cypriniformes</taxon>
        <taxon>Danionidae</taxon>
        <taxon>Danioninae</taxon>
        <taxon>Danionella</taxon>
    </lineage>
</organism>
<dbReference type="Proteomes" id="UP000316079">
    <property type="component" value="Unassembled WGS sequence"/>
</dbReference>
<comment type="caution">
    <text evidence="1">The sequence shown here is derived from an EMBL/GenBank/DDBJ whole genome shotgun (WGS) entry which is preliminary data.</text>
</comment>
<accession>A0A553RLX9</accession>
<evidence type="ECO:0000313" key="1">
    <source>
        <dbReference type="EMBL" id="TRZ03176.1"/>
    </source>
</evidence>
<dbReference type="AlphaFoldDB" id="A0A553RLX9"/>
<name>A0A553RLX9_9TELE</name>
<gene>
    <name evidence="1" type="ORF">DNTS_018786</name>
</gene>
<reference evidence="1 2" key="1">
    <citation type="journal article" date="2019" name="Sci. Data">
        <title>Hybrid genome assembly and annotation of Danionella translucida.</title>
        <authorList>
            <person name="Kadobianskyi M."/>
            <person name="Schulze L."/>
            <person name="Schuelke M."/>
            <person name="Judkewitz B."/>
        </authorList>
    </citation>
    <scope>NUCLEOTIDE SEQUENCE [LARGE SCALE GENOMIC DNA]</scope>
    <source>
        <strain evidence="1 2">Bolton</strain>
    </source>
</reference>
<dbReference type="STRING" id="623744.A0A553RLX9"/>
<dbReference type="EMBL" id="SRMA01014622">
    <property type="protein sequence ID" value="TRZ03176.1"/>
    <property type="molecule type" value="Genomic_DNA"/>
</dbReference>
<protein>
    <submittedName>
        <fullName evidence="1">Uncharacterized protein</fullName>
    </submittedName>
</protein>
<sequence length="68" mass="7738">IGAYDQQIWEKSLEQTELKVIVFELMANWVKCKQQSTGNCVLSEQGLGSKPKRTGHIKSDLIDVDFVR</sequence>